<proteinExistence type="predicted"/>
<evidence type="ECO:0000256" key="1">
    <source>
        <dbReference type="SAM" id="MobiDB-lite"/>
    </source>
</evidence>
<feature type="region of interest" description="Disordered" evidence="1">
    <location>
        <begin position="85"/>
        <end position="105"/>
    </location>
</feature>
<accession>A0A426XQE4</accession>
<dbReference type="EMBL" id="AMZH03018415">
    <property type="protein sequence ID" value="RRT41645.1"/>
    <property type="molecule type" value="Genomic_DNA"/>
</dbReference>
<evidence type="ECO:0000313" key="2">
    <source>
        <dbReference type="EMBL" id="RRT41645.1"/>
    </source>
</evidence>
<sequence length="369" mass="40046">MCSSEGLLPPLQRSIPLACTAAKGSLPPLLPSPPSSPAKPQMPLTLSPVIPVSSGCQSSLPHAVGRCLLLPCRCILRLFPPSAAAPSCRHPSRSNQRQMLPPSAPSVVPATSSRCCILLMPLLSSASTAQAVVAAAVLFLCQPRCCLPCLCHQSYEQDRLGRASPTVSPPLHRCHRRAPPLCLIVTGSDLRPTVPSRPSSALMLLSQPLLVDCLTAAPSSSPTIFYSNSEKKRNESNKEKKMKGINAASCSPHFQSPNEILLSATAARQHRRLLPQQSTPTLSILHYCPMIAYAPFFLLCVPRVEPPHSHACTLILSQAYMAAEVNYCQTFTVVDNIAVSFLQIHWHLFKIYVLHRSLILWGHDSLMIV</sequence>
<organism evidence="2 3">
    <name type="scientific">Ensete ventricosum</name>
    <name type="common">Abyssinian banana</name>
    <name type="synonym">Musa ensete</name>
    <dbReference type="NCBI Taxonomy" id="4639"/>
    <lineage>
        <taxon>Eukaryota</taxon>
        <taxon>Viridiplantae</taxon>
        <taxon>Streptophyta</taxon>
        <taxon>Embryophyta</taxon>
        <taxon>Tracheophyta</taxon>
        <taxon>Spermatophyta</taxon>
        <taxon>Magnoliopsida</taxon>
        <taxon>Liliopsida</taxon>
        <taxon>Zingiberales</taxon>
        <taxon>Musaceae</taxon>
        <taxon>Ensete</taxon>
    </lineage>
</organism>
<reference evidence="2 3" key="1">
    <citation type="journal article" date="2014" name="Agronomy (Basel)">
        <title>A Draft Genome Sequence for Ensete ventricosum, the Drought-Tolerant Tree Against Hunger.</title>
        <authorList>
            <person name="Harrison J."/>
            <person name="Moore K.A."/>
            <person name="Paszkiewicz K."/>
            <person name="Jones T."/>
            <person name="Grant M."/>
            <person name="Ambacheew D."/>
            <person name="Muzemil S."/>
            <person name="Studholme D.J."/>
        </authorList>
    </citation>
    <scope>NUCLEOTIDE SEQUENCE [LARGE SCALE GENOMIC DNA]</scope>
</reference>
<gene>
    <name evidence="2" type="ORF">B296_00030947</name>
</gene>
<evidence type="ECO:0000313" key="3">
    <source>
        <dbReference type="Proteomes" id="UP000287651"/>
    </source>
</evidence>
<dbReference type="AlphaFoldDB" id="A0A426XQE4"/>
<protein>
    <submittedName>
        <fullName evidence="2">Uncharacterized protein</fullName>
    </submittedName>
</protein>
<name>A0A426XQE4_ENSVE</name>
<comment type="caution">
    <text evidence="2">The sequence shown here is derived from an EMBL/GenBank/DDBJ whole genome shotgun (WGS) entry which is preliminary data.</text>
</comment>
<dbReference type="Proteomes" id="UP000287651">
    <property type="component" value="Unassembled WGS sequence"/>
</dbReference>